<protein>
    <submittedName>
        <fullName evidence="2">Uncharacterized protein</fullName>
    </submittedName>
</protein>
<gene>
    <name evidence="2" type="ORF">S03H2_36473</name>
</gene>
<organism evidence="2">
    <name type="scientific">marine sediment metagenome</name>
    <dbReference type="NCBI Taxonomy" id="412755"/>
    <lineage>
        <taxon>unclassified sequences</taxon>
        <taxon>metagenomes</taxon>
        <taxon>ecological metagenomes</taxon>
    </lineage>
</organism>
<keyword evidence="1" id="KW-1133">Transmembrane helix</keyword>
<keyword evidence="1" id="KW-0472">Membrane</keyword>
<proteinExistence type="predicted"/>
<feature type="non-terminal residue" evidence="2">
    <location>
        <position position="37"/>
    </location>
</feature>
<feature type="transmembrane region" description="Helical" evidence="1">
    <location>
        <begin position="15"/>
        <end position="32"/>
    </location>
</feature>
<reference evidence="2" key="1">
    <citation type="journal article" date="2014" name="Front. Microbiol.">
        <title>High frequency of phylogenetically diverse reductive dehalogenase-homologous genes in deep subseafloor sedimentary metagenomes.</title>
        <authorList>
            <person name="Kawai M."/>
            <person name="Futagami T."/>
            <person name="Toyoda A."/>
            <person name="Takaki Y."/>
            <person name="Nishi S."/>
            <person name="Hori S."/>
            <person name="Arai W."/>
            <person name="Tsubouchi T."/>
            <person name="Morono Y."/>
            <person name="Uchiyama I."/>
            <person name="Ito T."/>
            <person name="Fujiyama A."/>
            <person name="Inagaki F."/>
            <person name="Takami H."/>
        </authorList>
    </citation>
    <scope>NUCLEOTIDE SEQUENCE</scope>
    <source>
        <strain evidence="2">Expedition CK06-06</strain>
    </source>
</reference>
<comment type="caution">
    <text evidence="2">The sequence shown here is derived from an EMBL/GenBank/DDBJ whole genome shotgun (WGS) entry which is preliminary data.</text>
</comment>
<evidence type="ECO:0000313" key="2">
    <source>
        <dbReference type="EMBL" id="GAH56208.1"/>
    </source>
</evidence>
<accession>X1IF67</accession>
<evidence type="ECO:0000256" key="1">
    <source>
        <dbReference type="SAM" id="Phobius"/>
    </source>
</evidence>
<name>X1IF67_9ZZZZ</name>
<keyword evidence="1" id="KW-0812">Transmembrane</keyword>
<dbReference type="EMBL" id="BARU01022386">
    <property type="protein sequence ID" value="GAH56208.1"/>
    <property type="molecule type" value="Genomic_DNA"/>
</dbReference>
<sequence length="37" mass="4208">MTYIDPPNIDLTSCIAYYIFLSFFLHAISLVPKPSLC</sequence>
<dbReference type="AlphaFoldDB" id="X1IF67"/>